<dbReference type="EMBL" id="SNYF01000005">
    <property type="protein sequence ID" value="TDQ18853.1"/>
    <property type="molecule type" value="Genomic_DNA"/>
</dbReference>
<comment type="caution">
    <text evidence="1">The sequence shown here is derived from an EMBL/GenBank/DDBJ whole genome shotgun (WGS) entry which is preliminary data.</text>
</comment>
<reference evidence="1 2" key="1">
    <citation type="submission" date="2019-03" db="EMBL/GenBank/DDBJ databases">
        <title>Genomic Encyclopedia of Type Strains, Phase III (KMG-III): the genomes of soil and plant-associated and newly described type strains.</title>
        <authorList>
            <person name="Whitman W."/>
        </authorList>
    </citation>
    <scope>NUCLEOTIDE SEQUENCE [LARGE SCALE GENOMIC DNA]</scope>
    <source>
        <strain evidence="1 2">CECT 8446</strain>
    </source>
</reference>
<keyword evidence="2" id="KW-1185">Reference proteome</keyword>
<evidence type="ECO:0000313" key="2">
    <source>
        <dbReference type="Proteomes" id="UP000294535"/>
    </source>
</evidence>
<dbReference type="RefSeq" id="WP_133552635.1">
    <property type="nucleotide sequence ID" value="NZ_SNYF01000005.1"/>
</dbReference>
<protein>
    <submittedName>
        <fullName evidence="1">Uncharacterized protein DUF4377</fullName>
    </submittedName>
</protein>
<gene>
    <name evidence="1" type="ORF">DFQ04_0663</name>
</gene>
<dbReference type="PROSITE" id="PS51257">
    <property type="entry name" value="PROKAR_LIPOPROTEIN"/>
    <property type="match status" value="1"/>
</dbReference>
<organism evidence="1 2">
    <name type="scientific">Algoriphagus boseongensis</name>
    <dbReference type="NCBI Taxonomy" id="1442587"/>
    <lineage>
        <taxon>Bacteria</taxon>
        <taxon>Pseudomonadati</taxon>
        <taxon>Bacteroidota</taxon>
        <taxon>Cytophagia</taxon>
        <taxon>Cytophagales</taxon>
        <taxon>Cyclobacteriaceae</taxon>
        <taxon>Algoriphagus</taxon>
    </lineage>
</organism>
<proteinExistence type="predicted"/>
<accession>A0A4R6T9J2</accession>
<dbReference type="Proteomes" id="UP000294535">
    <property type="component" value="Unassembled WGS sequence"/>
</dbReference>
<name>A0A4R6T9J2_9BACT</name>
<dbReference type="OrthoDB" id="880459at2"/>
<dbReference type="AlphaFoldDB" id="A0A4R6T9J2"/>
<evidence type="ECO:0000313" key="1">
    <source>
        <dbReference type="EMBL" id="TDQ18853.1"/>
    </source>
</evidence>
<sequence length="218" mass="25721">MRRNAYLLFLCLLFSCTEKETKIIWVYPYRLGTEFYPNAEAGIFFLTQDKEELDYSSWKRRTESFEIKGFEYEEGYFYKLKVEYEADQPPQKLKLKSVLEKRKDYIGNIEGAWKNIPLPDQPYFPIFIRIQKLSRTLETYGGCFRGITGMGEVGERKIQLVDTYYRLEADKICLAQSPIQEGGFSFVQSTTHYQLTPDGFLEFFDEKGNLLIRFQPSE</sequence>